<accession>A0A2J5PA23</accession>
<reference evidence="1 2" key="1">
    <citation type="submission" date="2017-11" db="EMBL/GenBank/DDBJ databases">
        <authorList>
            <person name="Han C.G."/>
        </authorList>
    </citation>
    <scope>NUCLEOTIDE SEQUENCE [LARGE SCALE GENOMIC DNA]</scope>
    <source>
        <strain evidence="1 2">A10</strain>
    </source>
</reference>
<sequence length="83" mass="8917">KYKTPHFSNITVENLTSTGDSKAAAYIIGTPEAPLSGFHFSNVNIEADRGLRIRNAELESKGLNLQVKAGPVIQKDAGAIVHQ</sequence>
<dbReference type="EMBL" id="PIDR01001402">
    <property type="protein sequence ID" value="PLO62695.1"/>
    <property type="molecule type" value="Genomic_DNA"/>
</dbReference>
<evidence type="ECO:0000313" key="2">
    <source>
        <dbReference type="Proteomes" id="UP000234667"/>
    </source>
</evidence>
<proteinExistence type="predicted"/>
<protein>
    <submittedName>
        <fullName evidence="1">Exo-poly-alpha-D-galacturonosidase</fullName>
    </submittedName>
</protein>
<feature type="non-terminal residue" evidence="1">
    <location>
        <position position="1"/>
    </location>
</feature>
<evidence type="ECO:0000313" key="1">
    <source>
        <dbReference type="EMBL" id="PLO62695.1"/>
    </source>
</evidence>
<dbReference type="Proteomes" id="UP000234667">
    <property type="component" value="Unassembled WGS sequence"/>
</dbReference>
<dbReference type="SUPFAM" id="SSF51126">
    <property type="entry name" value="Pectin lyase-like"/>
    <property type="match status" value="1"/>
</dbReference>
<dbReference type="Gene3D" id="2.160.20.10">
    <property type="entry name" value="Single-stranded right-handed beta-helix, Pectin lyase-like"/>
    <property type="match status" value="1"/>
</dbReference>
<organism evidence="1 2">
    <name type="scientific">Klebsiella michiganensis</name>
    <dbReference type="NCBI Taxonomy" id="1134687"/>
    <lineage>
        <taxon>Bacteria</taxon>
        <taxon>Pseudomonadati</taxon>
        <taxon>Pseudomonadota</taxon>
        <taxon>Gammaproteobacteria</taxon>
        <taxon>Enterobacterales</taxon>
        <taxon>Enterobacteriaceae</taxon>
        <taxon>Klebsiella/Raoultella group</taxon>
        <taxon>Klebsiella</taxon>
    </lineage>
</organism>
<comment type="caution">
    <text evidence="1">The sequence shown here is derived from an EMBL/GenBank/DDBJ whole genome shotgun (WGS) entry which is preliminary data.</text>
</comment>
<dbReference type="InterPro" id="IPR012334">
    <property type="entry name" value="Pectin_lyas_fold"/>
</dbReference>
<gene>
    <name evidence="1" type="ORF">CWN49_29800</name>
</gene>
<dbReference type="InterPro" id="IPR011050">
    <property type="entry name" value="Pectin_lyase_fold/virulence"/>
</dbReference>
<name>A0A2J5PA23_9ENTR</name>
<reference evidence="1 2" key="2">
    <citation type="submission" date="2018-01" db="EMBL/GenBank/DDBJ databases">
        <title>Genomic study of Klebsiella pneumoniae.</title>
        <authorList>
            <person name="Yang Y."/>
            <person name="Bicalho R."/>
        </authorList>
    </citation>
    <scope>NUCLEOTIDE SEQUENCE [LARGE SCALE GENOMIC DNA]</scope>
    <source>
        <strain evidence="1 2">A10</strain>
    </source>
</reference>
<dbReference type="AlphaFoldDB" id="A0A2J5PA23"/>